<dbReference type="RefSeq" id="WP_216985059.1">
    <property type="nucleotide sequence ID" value="NZ_CP077365.1"/>
</dbReference>
<evidence type="ECO:0000313" key="3">
    <source>
        <dbReference type="Proteomes" id="UP000683517"/>
    </source>
</evidence>
<feature type="signal peptide" evidence="1">
    <location>
        <begin position="1"/>
        <end position="25"/>
    </location>
</feature>
<sequence length="246" mass="27688">MELNLIKSPKLLVISLALSANLALAQSTNNDTTPNFKTNKLALNLDGSRHAYHPNNEGLLPNLVGGINQEEAIKNRFTKNRGYGIAKKETKEKGLYEGYIQPNGYFVSQTTPYYKNKPESNPERYADAETIPYITLSPAWKAKGIKNCDIAYVENLDDGKKSAAIFTDYRNNDKNLEISLALAKQLEIPVYTKKYSSYDKKKMVTKYVGINNNNLKIYYFLNSGNGNGKTAEEIQQLGEKLMKIKK</sequence>
<protein>
    <submittedName>
        <fullName evidence="2">Uncharacterized protein</fullName>
    </submittedName>
</protein>
<name>A0ABX8L3L9_9GAMM</name>
<evidence type="ECO:0000256" key="1">
    <source>
        <dbReference type="SAM" id="SignalP"/>
    </source>
</evidence>
<proteinExistence type="predicted"/>
<dbReference type="Proteomes" id="UP000683517">
    <property type="component" value="Chromosome"/>
</dbReference>
<reference evidence="2 3" key="1">
    <citation type="submission" date="2021-06" db="EMBL/GenBank/DDBJ databases">
        <title>FDA dAtabase for Regulatory Grade micrObial Sequences (FDA-ARGOS): Supporting development and validation of Infectious Disease Dx tests.</title>
        <authorList>
            <person name="Sproer C."/>
            <person name="Gronow S."/>
            <person name="Severitt S."/>
            <person name="Schroder I."/>
            <person name="Tallon L."/>
            <person name="Sadzewicz L."/>
            <person name="Zhao X."/>
            <person name="Boylan J."/>
            <person name="Ott S."/>
            <person name="Bowen H."/>
            <person name="Vavikolanu K."/>
            <person name="Mehta A."/>
            <person name="Aluvathingal J."/>
            <person name="Nadendla S."/>
            <person name="Lowell S."/>
            <person name="Myers T."/>
            <person name="Yan Y."/>
        </authorList>
    </citation>
    <scope>NUCLEOTIDE SEQUENCE [LARGE SCALE GENOMIC DNA]</scope>
    <source>
        <strain evidence="2 3">FDAARGOS 1400</strain>
    </source>
</reference>
<evidence type="ECO:0000313" key="2">
    <source>
        <dbReference type="EMBL" id="QXB46639.1"/>
    </source>
</evidence>
<organism evidence="2 3">
    <name type="scientific">Acinetobacter seifertii</name>
    <dbReference type="NCBI Taxonomy" id="1530123"/>
    <lineage>
        <taxon>Bacteria</taxon>
        <taxon>Pseudomonadati</taxon>
        <taxon>Pseudomonadota</taxon>
        <taxon>Gammaproteobacteria</taxon>
        <taxon>Moraxellales</taxon>
        <taxon>Moraxellaceae</taxon>
        <taxon>Acinetobacter</taxon>
        <taxon>Acinetobacter calcoaceticus/baumannii complex</taxon>
    </lineage>
</organism>
<dbReference type="EMBL" id="CP077365">
    <property type="protein sequence ID" value="QXB46639.1"/>
    <property type="molecule type" value="Genomic_DNA"/>
</dbReference>
<keyword evidence="1" id="KW-0732">Signal</keyword>
<keyword evidence="3" id="KW-1185">Reference proteome</keyword>
<gene>
    <name evidence="2" type="ORF">I6L30_01100</name>
</gene>
<feature type="chain" id="PRO_5046523752" evidence="1">
    <location>
        <begin position="26"/>
        <end position="246"/>
    </location>
</feature>
<accession>A0ABX8L3L9</accession>